<keyword evidence="3" id="KW-1003">Cell membrane</keyword>
<dbReference type="Proteomes" id="UP000824010">
    <property type="component" value="Chromosome"/>
</dbReference>
<dbReference type="PANTHER" id="PTHR23517:SF3">
    <property type="entry name" value="INTEGRAL MEMBRANE TRANSPORT PROTEIN"/>
    <property type="match status" value="1"/>
</dbReference>
<dbReference type="Pfam" id="PF07690">
    <property type="entry name" value="MFS_1"/>
    <property type="match status" value="1"/>
</dbReference>
<feature type="domain" description="Major facilitator superfamily (MFS) profile" evidence="8">
    <location>
        <begin position="15"/>
        <end position="404"/>
    </location>
</feature>
<keyword evidence="10" id="KW-1185">Reference proteome</keyword>
<dbReference type="EMBL" id="CP077077">
    <property type="protein sequence ID" value="QXH54765.1"/>
    <property type="molecule type" value="Genomic_DNA"/>
</dbReference>
<dbReference type="PROSITE" id="PS50850">
    <property type="entry name" value="MFS"/>
    <property type="match status" value="1"/>
</dbReference>
<proteinExistence type="predicted"/>
<evidence type="ECO:0000259" key="8">
    <source>
        <dbReference type="PROSITE" id="PS50850"/>
    </source>
</evidence>
<evidence type="ECO:0000256" key="2">
    <source>
        <dbReference type="ARBA" id="ARBA00022448"/>
    </source>
</evidence>
<feature type="transmembrane region" description="Helical" evidence="7">
    <location>
        <begin position="169"/>
        <end position="188"/>
    </location>
</feature>
<evidence type="ECO:0000313" key="9">
    <source>
        <dbReference type="EMBL" id="QXH54765.1"/>
    </source>
</evidence>
<feature type="transmembrane region" description="Helical" evidence="7">
    <location>
        <begin position="219"/>
        <end position="245"/>
    </location>
</feature>
<dbReference type="RefSeq" id="WP_217866273.1">
    <property type="nucleotide sequence ID" value="NZ_CP077077.1"/>
</dbReference>
<feature type="transmembrane region" description="Helical" evidence="7">
    <location>
        <begin position="144"/>
        <end position="163"/>
    </location>
</feature>
<sequence length="404" mass="43270">MSSMHSFSPLRSSSALPTLLLGSLLHDLGKGIASPLMVLLLTTSFALNSWQAGGLLSIAMLLATLLSLPAGLLFDWFDRRHLATAALLLMALAVALLPFAQIILLVSLLLVFMEFAAALFSIGLKALLADFVKEQQRVQAFSYRYILTNVAFAIGPILGVRLAEASLTLALLVAAGASCLAMVVIMCLSKEQNPSRTSPTSGQLSLAEVPRALGKDRNLVFYTLGSFFNTVVHGRFTFFLSLLLLYKYPATQGMETLSLLLLTNAATVILLQRVVSRCITLESLNSRVLMGAVLFSAGLLGFSVSEQLSAWCLSMLIFTLGELLIQPAEYLYIDSISPPHLKGSYFAAHNLASLGAAISPAWCGFMLSLAGPNGLCYSLIACVLTGSSLCAMRPRLLPTNLASR</sequence>
<name>A0ABX8NG31_9PSED</name>
<evidence type="ECO:0000256" key="1">
    <source>
        <dbReference type="ARBA" id="ARBA00004651"/>
    </source>
</evidence>
<feature type="transmembrane region" description="Helical" evidence="7">
    <location>
        <begin position="257"/>
        <end position="275"/>
    </location>
</feature>
<evidence type="ECO:0000313" key="10">
    <source>
        <dbReference type="Proteomes" id="UP000824010"/>
    </source>
</evidence>
<keyword evidence="5 7" id="KW-1133">Transmembrane helix</keyword>
<accession>A0ABX8NG31</accession>
<dbReference type="PANTHER" id="PTHR23517">
    <property type="entry name" value="RESISTANCE PROTEIN MDTM, PUTATIVE-RELATED-RELATED"/>
    <property type="match status" value="1"/>
</dbReference>
<dbReference type="InterPro" id="IPR020846">
    <property type="entry name" value="MFS_dom"/>
</dbReference>
<evidence type="ECO:0000256" key="6">
    <source>
        <dbReference type="ARBA" id="ARBA00023136"/>
    </source>
</evidence>
<organism evidence="9 10">
    <name type="scientific">Pseudomonas maumuensis</name>
    <dbReference type="NCBI Taxonomy" id="2842354"/>
    <lineage>
        <taxon>Bacteria</taxon>
        <taxon>Pseudomonadati</taxon>
        <taxon>Pseudomonadota</taxon>
        <taxon>Gammaproteobacteria</taxon>
        <taxon>Pseudomonadales</taxon>
        <taxon>Pseudomonadaceae</taxon>
        <taxon>Pseudomonas</taxon>
    </lineage>
</organism>
<feature type="transmembrane region" description="Helical" evidence="7">
    <location>
        <begin position="375"/>
        <end position="392"/>
    </location>
</feature>
<keyword evidence="4 7" id="KW-0812">Transmembrane</keyword>
<feature type="transmembrane region" description="Helical" evidence="7">
    <location>
        <begin position="284"/>
        <end position="302"/>
    </location>
</feature>
<reference evidence="9 10" key="1">
    <citation type="journal article" date="2021" name="Microorganisms">
        <title>The Ever-Expanding Pseudomonas Genus: Description of 43 New Species and Partition of the Pseudomonas putida Group.</title>
        <authorList>
            <person name="Girard L."/>
            <person name="Lood C."/>
            <person name="Hofte M."/>
            <person name="Vandamme P."/>
            <person name="Rokni-Zadeh H."/>
            <person name="van Noort V."/>
            <person name="Lavigne R."/>
            <person name="De Mot R."/>
        </authorList>
    </citation>
    <scope>NUCLEOTIDE SEQUENCE [LARGE SCALE GENOMIC DNA]</scope>
    <source>
        <strain evidence="9 10">COW77</strain>
    </source>
</reference>
<feature type="transmembrane region" description="Helical" evidence="7">
    <location>
        <begin position="115"/>
        <end position="132"/>
    </location>
</feature>
<dbReference type="InterPro" id="IPR050171">
    <property type="entry name" value="MFS_Transporters"/>
</dbReference>
<gene>
    <name evidence="9" type="ORF">KSS90_15485</name>
</gene>
<feature type="transmembrane region" description="Helical" evidence="7">
    <location>
        <begin position="86"/>
        <end position="109"/>
    </location>
</feature>
<keyword evidence="2" id="KW-0813">Transport</keyword>
<comment type="subcellular location">
    <subcellularLocation>
        <location evidence="1">Cell membrane</location>
        <topology evidence="1">Multi-pass membrane protein</topology>
    </subcellularLocation>
</comment>
<evidence type="ECO:0000256" key="4">
    <source>
        <dbReference type="ARBA" id="ARBA00022692"/>
    </source>
</evidence>
<evidence type="ECO:0000256" key="7">
    <source>
        <dbReference type="SAM" id="Phobius"/>
    </source>
</evidence>
<keyword evidence="6 7" id="KW-0472">Membrane</keyword>
<evidence type="ECO:0000256" key="3">
    <source>
        <dbReference type="ARBA" id="ARBA00022475"/>
    </source>
</evidence>
<dbReference type="InterPro" id="IPR011701">
    <property type="entry name" value="MFS"/>
</dbReference>
<evidence type="ECO:0000256" key="5">
    <source>
        <dbReference type="ARBA" id="ARBA00022989"/>
    </source>
</evidence>
<feature type="transmembrane region" description="Helical" evidence="7">
    <location>
        <begin position="49"/>
        <end position="74"/>
    </location>
</feature>
<protein>
    <submittedName>
        <fullName evidence="9">MFS transporter</fullName>
    </submittedName>
</protein>